<dbReference type="EMBL" id="JAACXV010000396">
    <property type="protein sequence ID" value="KAF7278562.1"/>
    <property type="molecule type" value="Genomic_DNA"/>
</dbReference>
<feature type="compositionally biased region" description="Low complexity" evidence="1">
    <location>
        <begin position="1467"/>
        <end position="1478"/>
    </location>
</feature>
<feature type="compositionally biased region" description="Acidic residues" evidence="1">
    <location>
        <begin position="1834"/>
        <end position="1847"/>
    </location>
</feature>
<feature type="compositionally biased region" description="Basic and acidic residues" evidence="1">
    <location>
        <begin position="1664"/>
        <end position="1684"/>
    </location>
</feature>
<feature type="compositionally biased region" description="Polar residues" evidence="1">
    <location>
        <begin position="8"/>
        <end position="35"/>
    </location>
</feature>
<feature type="region of interest" description="Disordered" evidence="1">
    <location>
        <begin position="583"/>
        <end position="626"/>
    </location>
</feature>
<feature type="compositionally biased region" description="Polar residues" evidence="1">
    <location>
        <begin position="1848"/>
        <end position="1866"/>
    </location>
</feature>
<feature type="region of interest" description="Disordered" evidence="1">
    <location>
        <begin position="1884"/>
        <end position="1940"/>
    </location>
</feature>
<feature type="compositionally biased region" description="Polar residues" evidence="1">
    <location>
        <begin position="588"/>
        <end position="598"/>
    </location>
</feature>
<feature type="compositionally biased region" description="Polar residues" evidence="1">
    <location>
        <begin position="42"/>
        <end position="52"/>
    </location>
</feature>
<feature type="compositionally biased region" description="Basic and acidic residues" evidence="1">
    <location>
        <begin position="1195"/>
        <end position="1236"/>
    </location>
</feature>
<feature type="compositionally biased region" description="Basic and acidic residues" evidence="1">
    <location>
        <begin position="1894"/>
        <end position="1907"/>
    </location>
</feature>
<feature type="compositionally biased region" description="Basic and acidic residues" evidence="1">
    <location>
        <begin position="307"/>
        <end position="322"/>
    </location>
</feature>
<feature type="region of interest" description="Disordered" evidence="1">
    <location>
        <begin position="929"/>
        <end position="998"/>
    </location>
</feature>
<feature type="compositionally biased region" description="Polar residues" evidence="1">
    <location>
        <begin position="1709"/>
        <end position="1724"/>
    </location>
</feature>
<sequence length="2033" mass="228646">MPRKSIVSDLQANETTVSSPLRRSSRIVSQETNTPKGVGARRNSQTDSIQKPSRSRRSSVQEVEEKPEAKPSTRTRRASILAEEEAKKEASSTPTRRGRKASVTELTEEKPKPVRGRRSSAAEPPAEPEPKPQATRGRRKSVDVTESQPTPKQSTRRKKSSESDDATETTKPVRGRRSVANEPAEKKPVVRRGRRASVEPEHVDEEKPNENNEETADMSPVIKDVSVMVTPLKKSRILDKVEADLDLSVINESDDFNNSKIETSPRNIKENTDTERYDQERIITPVSNKKRLSISPPEGSTPRKSPRLTEKQSKENTPEKAKTVSPRKSFSKQLEQISSVPKSSSEDDLLNSSNDSISSNKENMKGRNSTEDINFEQSMTDMLFNIDKESNRSNKSTMDDTDGDDNNFIIKETVDSVDFSMKPKFISENVNADNSLKTGTLEDISNEVVKSESLKKSPIKSIEENCTENILMPENKYISVPTENEEAIIVSPVLSKRRSLLKENQEKNQNDSPVILNTSVEKRDIGKKSLSPIKHKKKLSIKSNAELENLKTSDSPKSIRSAIINRSTPSPVLMSVEAVTEGKCRIKPSNQENPTDISMASPPKKQKLSLSPDRSTDRQHTDIDEKINEVRSKPVKVDEPLSNILVSSSNSDEKPLGEECVTNENQKQLVVNVSKNNSLINSDHNQSNHQDTSKKIPSCSHVEDEQRKLNIPIEQKSSNRSPKKSATCKELNRDISLKSNSLSEIDDKVTSLRDNQVSSIDGKDTDSTYYDFNLPSEDEDINVSEDAVVNKSFESVTDDKKSPQKITRLMNQSLSDEIDNDNDDNCSNEENIKDSKIIDTSIDDMEKCNNMETSQNIGSVKGNSPTKQTTTLEKSINSSEPVVENENQVSAQHTEDRCIPPSFQSICRNALKLKESNKSSTAFNYAEERDKKDVDDISSNSKDQNESLVEHKKKRDDESINKNNEHTIQMNIMDKSDSEKSKESNKIQESNSVLENNENDITYMSAENENTLDKNIAPKENDTHQDNILESPKDTNFIVDAEKSNITSDEVMLPIADCEEIENKRKPSDDNSDESDDIEFKLPGPSEIKLSDRKKINSENLSNNTEEERNDHLNTFSSNEICDISDEEIDSDGSSNIKGKEEKEKIPCHSDKKENSLIRYNLDSDENSNTEVKNASLCSAKEGKKLKATEIELSNREKVDSYKDEDNFGIKLHSDEKSDIELRKSPQSKVEEREKLQTPIKKLYYEDIDSDENEDNLAVKDDSVSDQKSDIELRKASQSKVEEGKKSLTPVKNVSYYEPIDSDEDQDNYAIKHHYDEKTDIEAGKSSPFKAEEKRESRTPVNELSSDEEIDSDENLSNSAIKHDSDEVERKKSQPLERRLSSNQEVDLDKNQDDLFIKHNSDSDEKSDTEIKKSSKCKEKRKTSLPASKEKLLNNKENSDEKEYNSSILGHSNTDEESCGIEAKQPLSSSKKLSNVNSKLDDYINDQVIQSGDSDSDVEAEEMPYTSNDFIDDMAEEGEEDTPSEDSNQIIIEGESIGPTDSEEQETDDEYSDLSFICDDETDELLSGEEYDLGNEKKPKKKSRIINSDDLPDDEIIKIQKNKKEKPQKKSRIFKYSLSSDDDELEDFRSKVLKDETNIDECAENNGAIEVEDLSQIQELQQSDNKKHVDVKQTGESDNKKDSETSINEPSTQAPLVKRDRQKGRRKSSLSIQENIVISGSGDPNISKRIHSLVDSFCSSVSKGEIALNISLEFEDNSKSPPHTSLAITEDKVEKQVKEEERRSPCRSDKKSSNDFVDGKTEEGHGDSPSEDSNQILDEGESIGSTEEQKADSEYENDSFSCDEEEVSSGNTLSDASYVSQDTQKLNVSIDTVNEITDLREVLERKANKRRMSRSMDDISKNIESSKKTKTSTKSVPKIELNKKQKKKKGGSKTIKDPCTSSFGLINQLISDVKNRPKRIVKPSQREEGVSSSWVTSKVKDLKPSTSPVSKKERIKIKPNVHPKDFKNQMLSSSSRVKRINTTTLLKKKGVFN</sequence>
<feature type="compositionally biased region" description="Low complexity" evidence="1">
    <location>
        <begin position="350"/>
        <end position="361"/>
    </location>
</feature>
<evidence type="ECO:0000256" key="1">
    <source>
        <dbReference type="SAM" id="MobiDB-lite"/>
    </source>
</evidence>
<feature type="compositionally biased region" description="Basic and acidic residues" evidence="1">
    <location>
        <begin position="943"/>
        <end position="965"/>
    </location>
</feature>
<feature type="compositionally biased region" description="Basic and acidic residues" evidence="1">
    <location>
        <begin position="196"/>
        <end position="210"/>
    </location>
</feature>
<feature type="compositionally biased region" description="Basic and acidic residues" evidence="1">
    <location>
        <begin position="1361"/>
        <end position="1380"/>
    </location>
</feature>
<feature type="region of interest" description="Disordered" evidence="1">
    <location>
        <begin position="1565"/>
        <end position="1592"/>
    </location>
</feature>
<feature type="compositionally biased region" description="Basic and acidic residues" evidence="1">
    <location>
        <begin position="1138"/>
        <end position="1156"/>
    </location>
</feature>
<feature type="compositionally biased region" description="Polar residues" evidence="1">
    <location>
        <begin position="987"/>
        <end position="998"/>
    </location>
</feature>
<evidence type="ECO:0000313" key="3">
    <source>
        <dbReference type="Proteomes" id="UP000625711"/>
    </source>
</evidence>
<feature type="compositionally biased region" description="Polar residues" evidence="1">
    <location>
        <begin position="1685"/>
        <end position="1694"/>
    </location>
</feature>
<feature type="compositionally biased region" description="Acidic residues" evidence="1">
    <location>
        <begin position="1345"/>
        <end position="1354"/>
    </location>
</feature>
<reference evidence="2" key="1">
    <citation type="submission" date="2020-08" db="EMBL/GenBank/DDBJ databases">
        <title>Genome sequencing and assembly of the red palm weevil Rhynchophorus ferrugineus.</title>
        <authorList>
            <person name="Dias G.B."/>
            <person name="Bergman C.M."/>
            <person name="Manee M."/>
        </authorList>
    </citation>
    <scope>NUCLEOTIDE SEQUENCE</scope>
    <source>
        <strain evidence="2">AA-2017</strain>
        <tissue evidence="2">Whole larva</tissue>
    </source>
</reference>
<feature type="compositionally biased region" description="Basic and acidic residues" evidence="1">
    <location>
        <begin position="1313"/>
        <end position="1323"/>
    </location>
</feature>
<feature type="region of interest" description="Disordered" evidence="1">
    <location>
        <begin position="1059"/>
        <end position="1172"/>
    </location>
</feature>
<feature type="region of interest" description="Disordered" evidence="1">
    <location>
        <begin position="1752"/>
        <end position="1866"/>
    </location>
</feature>
<accession>A0A834IRD7</accession>
<feature type="compositionally biased region" description="Basic and acidic residues" evidence="1">
    <location>
        <begin position="974"/>
        <end position="986"/>
    </location>
</feature>
<feature type="region of interest" description="Disordered" evidence="1">
    <location>
        <begin position="1"/>
        <end position="219"/>
    </location>
</feature>
<feature type="region of interest" description="Disordered" evidence="1">
    <location>
        <begin position="678"/>
        <end position="728"/>
    </location>
</feature>
<feature type="region of interest" description="Disordered" evidence="1">
    <location>
        <begin position="1661"/>
        <end position="1728"/>
    </location>
</feature>
<feature type="compositionally biased region" description="Acidic residues" evidence="1">
    <location>
        <begin position="1510"/>
        <end position="1524"/>
    </location>
</feature>
<feature type="compositionally biased region" description="Polar residues" evidence="1">
    <location>
        <begin position="678"/>
        <end position="690"/>
    </location>
</feature>
<feature type="compositionally biased region" description="Polar residues" evidence="1">
    <location>
        <begin position="256"/>
        <end position="266"/>
    </location>
</feature>
<gene>
    <name evidence="2" type="ORF">GWI33_008184</name>
</gene>
<evidence type="ECO:0000313" key="2">
    <source>
        <dbReference type="EMBL" id="KAF7278562.1"/>
    </source>
</evidence>
<feature type="region of interest" description="Disordered" evidence="1">
    <location>
        <begin position="641"/>
        <end position="665"/>
    </location>
</feature>
<feature type="compositionally biased region" description="Polar residues" evidence="1">
    <location>
        <begin position="854"/>
        <end position="892"/>
    </location>
</feature>
<feature type="compositionally biased region" description="Basic and acidic residues" evidence="1">
    <location>
        <begin position="1387"/>
        <end position="1417"/>
    </location>
</feature>
<feature type="compositionally biased region" description="Acidic residues" evidence="1">
    <location>
        <begin position="1246"/>
        <end position="1255"/>
    </location>
</feature>
<dbReference type="OrthoDB" id="6761993at2759"/>
<name>A0A834IRD7_RHYFE</name>
<feature type="region of interest" description="Disordered" evidence="1">
    <location>
        <begin position="1195"/>
        <end position="1552"/>
    </location>
</feature>
<proteinExistence type="predicted"/>
<comment type="caution">
    <text evidence="2">The sequence shown here is derived from an EMBL/GenBank/DDBJ whole genome shotgun (WGS) entry which is preliminary data.</text>
</comment>
<feature type="compositionally biased region" description="Basic and acidic residues" evidence="1">
    <location>
        <begin position="1769"/>
        <end position="1808"/>
    </location>
</feature>
<organism evidence="2 3">
    <name type="scientific">Rhynchophorus ferrugineus</name>
    <name type="common">Red palm weevil</name>
    <name type="synonym">Curculio ferrugineus</name>
    <dbReference type="NCBI Taxonomy" id="354439"/>
    <lineage>
        <taxon>Eukaryota</taxon>
        <taxon>Metazoa</taxon>
        <taxon>Ecdysozoa</taxon>
        <taxon>Arthropoda</taxon>
        <taxon>Hexapoda</taxon>
        <taxon>Insecta</taxon>
        <taxon>Pterygota</taxon>
        <taxon>Neoptera</taxon>
        <taxon>Endopterygota</taxon>
        <taxon>Coleoptera</taxon>
        <taxon>Polyphaga</taxon>
        <taxon>Cucujiformia</taxon>
        <taxon>Curculionidae</taxon>
        <taxon>Dryophthorinae</taxon>
        <taxon>Rhynchophorus</taxon>
    </lineage>
</organism>
<keyword evidence="3" id="KW-1185">Reference proteome</keyword>
<protein>
    <submittedName>
        <fullName evidence="2">Uncharacterized protein</fullName>
    </submittedName>
</protein>
<feature type="region of interest" description="Disordered" evidence="1">
    <location>
        <begin position="255"/>
        <end position="372"/>
    </location>
</feature>
<dbReference type="Proteomes" id="UP000625711">
    <property type="component" value="Unassembled WGS sequence"/>
</dbReference>
<feature type="region of interest" description="Disordered" evidence="1">
    <location>
        <begin position="1960"/>
        <end position="1992"/>
    </location>
</feature>
<feature type="compositionally biased region" description="Basic and acidic residues" evidence="1">
    <location>
        <begin position="267"/>
        <end position="281"/>
    </location>
</feature>
<feature type="compositionally biased region" description="Basic and acidic residues" evidence="1">
    <location>
        <begin position="614"/>
        <end position="626"/>
    </location>
</feature>
<feature type="compositionally biased region" description="Basic and acidic residues" evidence="1">
    <location>
        <begin position="1257"/>
        <end position="1286"/>
    </location>
</feature>
<feature type="compositionally biased region" description="Polar residues" evidence="1">
    <location>
        <begin position="326"/>
        <end position="341"/>
    </location>
</feature>
<feature type="region of interest" description="Disordered" evidence="1">
    <location>
        <begin position="854"/>
        <end position="896"/>
    </location>
</feature>
<feature type="compositionally biased region" description="Acidic residues" evidence="1">
    <location>
        <begin position="1541"/>
        <end position="1552"/>
    </location>
</feature>
<feature type="compositionally biased region" description="Basic and acidic residues" evidence="1">
    <location>
        <begin position="1428"/>
        <end position="1444"/>
    </location>
</feature>
<feature type="compositionally biased region" description="Polar residues" evidence="1">
    <location>
        <begin position="144"/>
        <end position="153"/>
    </location>
</feature>